<reference evidence="13" key="1">
    <citation type="submission" date="2022-03" db="EMBL/GenBank/DDBJ databases">
        <authorList>
            <person name="Tunstrom K."/>
        </authorList>
    </citation>
    <scope>NUCLEOTIDE SEQUENCE</scope>
</reference>
<feature type="signal peptide" evidence="10">
    <location>
        <begin position="1"/>
        <end position="17"/>
    </location>
</feature>
<evidence type="ECO:0000256" key="3">
    <source>
        <dbReference type="ARBA" id="ARBA00022525"/>
    </source>
</evidence>
<proteinExistence type="inferred from homology"/>
<keyword evidence="6" id="KW-0165">Cleavage on pair of basic residues</keyword>
<comment type="caution">
    <text evidence="13">The sequence shown here is derived from an EMBL/GenBank/DDBJ whole genome shotgun (WGS) entry which is preliminary data.</text>
</comment>
<evidence type="ECO:0000256" key="7">
    <source>
        <dbReference type="ARBA" id="ARBA00022729"/>
    </source>
</evidence>
<dbReference type="Pfam" id="PF03768">
    <property type="entry name" value="Attacin_N"/>
    <property type="match status" value="1"/>
</dbReference>
<feature type="chain" id="PRO_5043560945" description="Attacin" evidence="10">
    <location>
        <begin position="18"/>
        <end position="253"/>
    </location>
</feature>
<accession>A0AAU9UJU5</accession>
<keyword evidence="9" id="KW-0044">Antibiotic</keyword>
<feature type="domain" description="Attacin N-terminal" evidence="11">
    <location>
        <begin position="66"/>
        <end position="131"/>
    </location>
</feature>
<evidence type="ECO:0000256" key="10">
    <source>
        <dbReference type="SAM" id="SignalP"/>
    </source>
</evidence>
<gene>
    <name evidence="13" type="ORF">EEDITHA_LOCUS13464</name>
</gene>
<evidence type="ECO:0000256" key="1">
    <source>
        <dbReference type="ARBA" id="ARBA00004613"/>
    </source>
</evidence>
<evidence type="ECO:0000313" key="14">
    <source>
        <dbReference type="Proteomes" id="UP001153954"/>
    </source>
</evidence>
<comment type="similarity">
    <text evidence="2">Belongs to the attacin/sarcotoxin-2 family.</text>
</comment>
<dbReference type="Proteomes" id="UP001153954">
    <property type="component" value="Unassembled WGS sequence"/>
</dbReference>
<dbReference type="GO" id="GO:0045087">
    <property type="term" value="P:innate immune response"/>
    <property type="evidence" value="ECO:0007669"/>
    <property type="project" value="UniProtKB-KW"/>
</dbReference>
<keyword evidence="8" id="KW-0391">Immunity</keyword>
<evidence type="ECO:0000256" key="4">
    <source>
        <dbReference type="ARBA" id="ARBA00022529"/>
    </source>
</evidence>
<feature type="domain" description="Attacin C-terminal" evidence="12">
    <location>
        <begin position="133"/>
        <end position="253"/>
    </location>
</feature>
<evidence type="ECO:0008006" key="15">
    <source>
        <dbReference type="Google" id="ProtNLM"/>
    </source>
</evidence>
<keyword evidence="5" id="KW-0399">Innate immunity</keyword>
<dbReference type="InterPro" id="IPR005521">
    <property type="entry name" value="Attacin_C"/>
</dbReference>
<organism evidence="13 14">
    <name type="scientific">Euphydryas editha</name>
    <name type="common">Edith's checkerspot</name>
    <dbReference type="NCBI Taxonomy" id="104508"/>
    <lineage>
        <taxon>Eukaryota</taxon>
        <taxon>Metazoa</taxon>
        <taxon>Ecdysozoa</taxon>
        <taxon>Arthropoda</taxon>
        <taxon>Hexapoda</taxon>
        <taxon>Insecta</taxon>
        <taxon>Pterygota</taxon>
        <taxon>Neoptera</taxon>
        <taxon>Endopterygota</taxon>
        <taxon>Lepidoptera</taxon>
        <taxon>Glossata</taxon>
        <taxon>Ditrysia</taxon>
        <taxon>Papilionoidea</taxon>
        <taxon>Nymphalidae</taxon>
        <taxon>Nymphalinae</taxon>
        <taxon>Euphydryas</taxon>
    </lineage>
</organism>
<evidence type="ECO:0000259" key="11">
    <source>
        <dbReference type="Pfam" id="PF03768"/>
    </source>
</evidence>
<evidence type="ECO:0000259" key="12">
    <source>
        <dbReference type="Pfam" id="PF03769"/>
    </source>
</evidence>
<evidence type="ECO:0000256" key="8">
    <source>
        <dbReference type="ARBA" id="ARBA00022859"/>
    </source>
</evidence>
<dbReference type="GO" id="GO:0042742">
    <property type="term" value="P:defense response to bacterium"/>
    <property type="evidence" value="ECO:0007669"/>
    <property type="project" value="UniProtKB-KW"/>
</dbReference>
<evidence type="ECO:0000256" key="2">
    <source>
        <dbReference type="ARBA" id="ARBA00007550"/>
    </source>
</evidence>
<name>A0AAU9UJU5_EUPED</name>
<evidence type="ECO:0000313" key="13">
    <source>
        <dbReference type="EMBL" id="CAH2098342.1"/>
    </source>
</evidence>
<evidence type="ECO:0000256" key="9">
    <source>
        <dbReference type="ARBA" id="ARBA00023022"/>
    </source>
</evidence>
<keyword evidence="7 10" id="KW-0732">Signal</keyword>
<comment type="subcellular location">
    <subcellularLocation>
        <location evidence="1">Secreted</location>
    </subcellularLocation>
</comment>
<dbReference type="PROSITE" id="PS51257">
    <property type="entry name" value="PROKAR_LIPOPROTEIN"/>
    <property type="match status" value="1"/>
</dbReference>
<evidence type="ECO:0000256" key="6">
    <source>
        <dbReference type="ARBA" id="ARBA00022685"/>
    </source>
</evidence>
<keyword evidence="3" id="KW-0964">Secreted</keyword>
<keyword evidence="4" id="KW-0929">Antimicrobial</keyword>
<evidence type="ECO:0000256" key="5">
    <source>
        <dbReference type="ARBA" id="ARBA00022588"/>
    </source>
</evidence>
<protein>
    <recommendedName>
        <fullName evidence="15">Attacin</fullName>
    </recommendedName>
</protein>
<dbReference type="GO" id="GO:0005576">
    <property type="term" value="C:extracellular region"/>
    <property type="evidence" value="ECO:0007669"/>
    <property type="project" value="UniProtKB-SubCell"/>
</dbReference>
<dbReference type="EMBL" id="CAKOGL010000019">
    <property type="protein sequence ID" value="CAH2098342.1"/>
    <property type="molecule type" value="Genomic_DNA"/>
</dbReference>
<dbReference type="AlphaFoldDB" id="A0AAU9UJU5"/>
<dbReference type="Pfam" id="PF03769">
    <property type="entry name" value="Attacin_C"/>
    <property type="match status" value="1"/>
</dbReference>
<sequence>MFAKTFILTALLIAVSCRQIPIHRPSVYIEDNTNLVEDDLEDVYSEREFESVHPVYLNPRVRRQVHGVINTNPDGSANVMAELPLVGNSKNALSAVGELSGVKPGGSIGSATAGLALDNVNGHGLSLTGKHIPDMGNQLTAAGKVNLFQNDHHNLAANAFATRTFPQNPVLPNFNTYGGGIDYSLNNKLGASLSATHTDLFKRTDLSAMGNLNLYRNPASSLDFNAGVTKSISPFIPNRSWEPVFGLSYSRHF</sequence>
<dbReference type="InterPro" id="IPR005520">
    <property type="entry name" value="Attacin_N"/>
</dbReference>
<keyword evidence="14" id="KW-1185">Reference proteome</keyword>